<evidence type="ECO:0000256" key="1">
    <source>
        <dbReference type="ARBA" id="ARBA00012417"/>
    </source>
</evidence>
<dbReference type="GO" id="GO:0009360">
    <property type="term" value="C:DNA polymerase III complex"/>
    <property type="evidence" value="ECO:0007669"/>
    <property type="project" value="TreeGrafter"/>
</dbReference>
<reference evidence="4 5" key="1">
    <citation type="submission" date="2018-06" db="EMBL/GenBank/DDBJ databases">
        <title>Genomic Encyclopedia of Type Strains, Phase IV (KMG-IV): sequencing the most valuable type-strain genomes for metagenomic binning, comparative biology and taxonomic classification.</title>
        <authorList>
            <person name="Goeker M."/>
        </authorList>
    </citation>
    <scope>NUCLEOTIDE SEQUENCE [LARGE SCALE GENOMIC DNA]</scope>
    <source>
        <strain evidence="4 5">DSM 24032</strain>
    </source>
</reference>
<comment type="caution">
    <text evidence="4">The sequence shown here is derived from an EMBL/GenBank/DDBJ whole genome shotgun (WGS) entry which is preliminary data.</text>
</comment>
<dbReference type="RefSeq" id="WP_113955672.1">
    <property type="nucleotide sequence ID" value="NZ_QNRT01000007.1"/>
</dbReference>
<dbReference type="PANTHER" id="PTHR11669">
    <property type="entry name" value="REPLICATION FACTOR C / DNA POLYMERASE III GAMMA-TAU SUBUNIT"/>
    <property type="match status" value="1"/>
</dbReference>
<dbReference type="FunCoup" id="A0A395JGA9">
    <property type="interactions" value="180"/>
</dbReference>
<sequence length="342" mass="38450">MSSFTPTIHPWNQEIWQNLTLEPERANHALLFNGDRGLGKQDLAFALAHFVLTDTHSQSESLFAAGSHPDLHVVMPEIAVQEDLLGQFAKRYLETHSGKPKRTISIEQIRRLTNSMSTFPHIGSHRVVLIMNAETMNRNASNALLKSLEEPPANTLFVVVSDEVSKLVSTVRSRCSLVNFRPPDRASARAWLEHQQRIPVSDLDTYLSMSNNHPLQAIELFEGGYLESLKAVFSDVNSLWMRRAEVTTVAKSWQQLGALKVLEILQKLATDLVRTRLSDDPGTLFFPVQQSWVAASSAKLSKTNLLELIDELNYAKRMLATTVDELLVLETLSNKFRELPAL</sequence>
<dbReference type="EC" id="2.7.7.7" evidence="1"/>
<keyword evidence="5" id="KW-1185">Reference proteome</keyword>
<keyword evidence="2" id="KW-0808">Transferase</keyword>
<evidence type="ECO:0000256" key="3">
    <source>
        <dbReference type="ARBA" id="ARBA00049244"/>
    </source>
</evidence>
<dbReference type="Pfam" id="PF13177">
    <property type="entry name" value="DNA_pol3_delta2"/>
    <property type="match status" value="1"/>
</dbReference>
<dbReference type="InParanoid" id="A0A395JGA9"/>
<dbReference type="PANTHER" id="PTHR11669:SF8">
    <property type="entry name" value="DNA POLYMERASE III SUBUNIT DELTA"/>
    <property type="match status" value="1"/>
</dbReference>
<gene>
    <name evidence="4" type="ORF">DFR28_10713</name>
</gene>
<dbReference type="InterPro" id="IPR050238">
    <property type="entry name" value="DNA_Rep/Repair_Clamp_Loader"/>
</dbReference>
<dbReference type="GO" id="GO:0006261">
    <property type="term" value="P:DNA-templated DNA replication"/>
    <property type="evidence" value="ECO:0007669"/>
    <property type="project" value="TreeGrafter"/>
</dbReference>
<keyword evidence="2" id="KW-0239">DNA-directed DNA polymerase</keyword>
<name>A0A395JGA9_9GAMM</name>
<organism evidence="4 5">
    <name type="scientific">Arenicella xantha</name>
    <dbReference type="NCBI Taxonomy" id="644221"/>
    <lineage>
        <taxon>Bacteria</taxon>
        <taxon>Pseudomonadati</taxon>
        <taxon>Pseudomonadota</taxon>
        <taxon>Gammaproteobacteria</taxon>
        <taxon>Arenicellales</taxon>
        <taxon>Arenicellaceae</taxon>
        <taxon>Arenicella</taxon>
    </lineage>
</organism>
<evidence type="ECO:0000256" key="2">
    <source>
        <dbReference type="ARBA" id="ARBA00022932"/>
    </source>
</evidence>
<dbReference type="InterPro" id="IPR027417">
    <property type="entry name" value="P-loop_NTPase"/>
</dbReference>
<dbReference type="SUPFAM" id="SSF52540">
    <property type="entry name" value="P-loop containing nucleoside triphosphate hydrolases"/>
    <property type="match status" value="1"/>
</dbReference>
<keyword evidence="2" id="KW-0548">Nucleotidyltransferase</keyword>
<dbReference type="GO" id="GO:0003887">
    <property type="term" value="F:DNA-directed DNA polymerase activity"/>
    <property type="evidence" value="ECO:0007669"/>
    <property type="project" value="UniProtKB-KW"/>
</dbReference>
<evidence type="ECO:0000313" key="4">
    <source>
        <dbReference type="EMBL" id="RBP48411.1"/>
    </source>
</evidence>
<protein>
    <recommendedName>
        <fullName evidence="1">DNA-directed DNA polymerase</fullName>
        <ecNumber evidence="1">2.7.7.7</ecNumber>
    </recommendedName>
</protein>
<comment type="catalytic activity">
    <reaction evidence="3">
        <text>DNA(n) + a 2'-deoxyribonucleoside 5'-triphosphate = DNA(n+1) + diphosphate</text>
        <dbReference type="Rhea" id="RHEA:22508"/>
        <dbReference type="Rhea" id="RHEA-COMP:17339"/>
        <dbReference type="Rhea" id="RHEA-COMP:17340"/>
        <dbReference type="ChEBI" id="CHEBI:33019"/>
        <dbReference type="ChEBI" id="CHEBI:61560"/>
        <dbReference type="ChEBI" id="CHEBI:173112"/>
        <dbReference type="EC" id="2.7.7.7"/>
    </reaction>
</comment>
<dbReference type="EMBL" id="QNRT01000007">
    <property type="protein sequence ID" value="RBP48411.1"/>
    <property type="molecule type" value="Genomic_DNA"/>
</dbReference>
<dbReference type="AlphaFoldDB" id="A0A395JGA9"/>
<proteinExistence type="predicted"/>
<accession>A0A395JGA9</accession>
<evidence type="ECO:0000313" key="5">
    <source>
        <dbReference type="Proteomes" id="UP000253083"/>
    </source>
</evidence>
<dbReference type="Proteomes" id="UP000253083">
    <property type="component" value="Unassembled WGS sequence"/>
</dbReference>
<dbReference type="OrthoDB" id="9811073at2"/>
<dbReference type="Gene3D" id="3.40.50.300">
    <property type="entry name" value="P-loop containing nucleotide triphosphate hydrolases"/>
    <property type="match status" value="1"/>
</dbReference>